<accession>A0A2C9CQA5</accession>
<dbReference type="InterPro" id="IPR036388">
    <property type="entry name" value="WH-like_DNA-bd_sf"/>
</dbReference>
<dbReference type="Gene3D" id="3.40.190.10">
    <property type="entry name" value="Periplasmic binding protein-like II"/>
    <property type="match status" value="2"/>
</dbReference>
<dbReference type="InterPro" id="IPR058163">
    <property type="entry name" value="LysR-type_TF_proteobact-type"/>
</dbReference>
<dbReference type="Proteomes" id="UP000220034">
    <property type="component" value="Unassembled WGS sequence"/>
</dbReference>
<feature type="domain" description="HTH lysR-type" evidence="5">
    <location>
        <begin position="7"/>
        <end position="64"/>
    </location>
</feature>
<dbReference type="EMBL" id="OCTN01000002">
    <property type="protein sequence ID" value="SOH93432.1"/>
    <property type="molecule type" value="Genomic_DNA"/>
</dbReference>
<gene>
    <name evidence="6" type="ORF">SAMN06273572_102108</name>
</gene>
<evidence type="ECO:0000256" key="4">
    <source>
        <dbReference type="ARBA" id="ARBA00023163"/>
    </source>
</evidence>
<dbReference type="PROSITE" id="PS50931">
    <property type="entry name" value="HTH_LYSR"/>
    <property type="match status" value="1"/>
</dbReference>
<dbReference type="Pfam" id="PF00126">
    <property type="entry name" value="HTH_1"/>
    <property type="match status" value="1"/>
</dbReference>
<dbReference type="SUPFAM" id="SSF46785">
    <property type="entry name" value="Winged helix' DNA-binding domain"/>
    <property type="match status" value="1"/>
</dbReference>
<dbReference type="InterPro" id="IPR005119">
    <property type="entry name" value="LysR_subst-bd"/>
</dbReference>
<dbReference type="GO" id="GO:0043565">
    <property type="term" value="F:sequence-specific DNA binding"/>
    <property type="evidence" value="ECO:0007669"/>
    <property type="project" value="TreeGrafter"/>
</dbReference>
<dbReference type="InterPro" id="IPR000847">
    <property type="entry name" value="LysR_HTH_N"/>
</dbReference>
<dbReference type="GO" id="GO:0003700">
    <property type="term" value="F:DNA-binding transcription factor activity"/>
    <property type="evidence" value="ECO:0007669"/>
    <property type="project" value="InterPro"/>
</dbReference>
<dbReference type="AlphaFoldDB" id="A0A2C9CQA5"/>
<evidence type="ECO:0000313" key="6">
    <source>
        <dbReference type="EMBL" id="SOH93432.1"/>
    </source>
</evidence>
<evidence type="ECO:0000256" key="1">
    <source>
        <dbReference type="ARBA" id="ARBA00009437"/>
    </source>
</evidence>
<dbReference type="OrthoDB" id="9804958at2"/>
<keyword evidence="2" id="KW-0805">Transcription regulation</keyword>
<dbReference type="CDD" id="cd08432">
    <property type="entry name" value="PBP2_GcdR_TrpI_HvrB_AmpR_like"/>
    <property type="match status" value="1"/>
</dbReference>
<dbReference type="PRINTS" id="PR00039">
    <property type="entry name" value="HTHLYSR"/>
</dbReference>
<sequence length="304" mass="32486">MAQLRNIPLNALRAVEAVARLGNLRAAAQALGVTQGAISQHLRRAEELLGANLFTRGAQGLELTELGRVMSVDLSRGFALLEQAVATASAREVDALTVSVAPVLASKWLVWRMNDFAQAHPELRLRIEATMDLVSPRLSGADVAIRVGRGGWSGVATRKLADQVAFPVCSPALAANISSVQALHELPVLRDINSPDFWPDWWRLNGGAGDPPSRPGPSYSDAALCLDAAIAGQGVFLAWPALAGDAIARGQLVRPVDGTLRTANAYWFVTQGARLSPNIRAFADWLAVELERSYSALDIEVGTE</sequence>
<keyword evidence="7" id="KW-1185">Reference proteome</keyword>
<comment type="similarity">
    <text evidence="1">Belongs to the LysR transcriptional regulatory family.</text>
</comment>
<organism evidence="6 7">
    <name type="scientific">Pontivivens marinum</name>
    <dbReference type="NCBI Taxonomy" id="1690039"/>
    <lineage>
        <taxon>Bacteria</taxon>
        <taxon>Pseudomonadati</taxon>
        <taxon>Pseudomonadota</taxon>
        <taxon>Alphaproteobacteria</taxon>
        <taxon>Rhodobacterales</taxon>
        <taxon>Paracoccaceae</taxon>
        <taxon>Pontivivens</taxon>
    </lineage>
</organism>
<evidence type="ECO:0000256" key="2">
    <source>
        <dbReference type="ARBA" id="ARBA00023015"/>
    </source>
</evidence>
<dbReference type="InterPro" id="IPR036390">
    <property type="entry name" value="WH_DNA-bd_sf"/>
</dbReference>
<evidence type="ECO:0000313" key="7">
    <source>
        <dbReference type="Proteomes" id="UP000220034"/>
    </source>
</evidence>
<keyword evidence="3 6" id="KW-0238">DNA-binding</keyword>
<protein>
    <submittedName>
        <fullName evidence="6">DNA-binding transcriptional regulator, LysR family</fullName>
    </submittedName>
</protein>
<dbReference type="Gene3D" id="1.10.10.10">
    <property type="entry name" value="Winged helix-like DNA-binding domain superfamily/Winged helix DNA-binding domain"/>
    <property type="match status" value="1"/>
</dbReference>
<dbReference type="Pfam" id="PF03466">
    <property type="entry name" value="LysR_substrate"/>
    <property type="match status" value="1"/>
</dbReference>
<dbReference type="PANTHER" id="PTHR30537">
    <property type="entry name" value="HTH-TYPE TRANSCRIPTIONAL REGULATOR"/>
    <property type="match status" value="1"/>
</dbReference>
<reference evidence="7" key="1">
    <citation type="submission" date="2017-09" db="EMBL/GenBank/DDBJ databases">
        <authorList>
            <person name="Varghese N."/>
            <person name="Submissions S."/>
        </authorList>
    </citation>
    <scope>NUCLEOTIDE SEQUENCE [LARGE SCALE GENOMIC DNA]</scope>
    <source>
        <strain evidence="7">C7</strain>
    </source>
</reference>
<name>A0A2C9CQA5_9RHOB</name>
<dbReference type="RefSeq" id="WP_097929016.1">
    <property type="nucleotide sequence ID" value="NZ_OCTN01000002.1"/>
</dbReference>
<keyword evidence="4" id="KW-0804">Transcription</keyword>
<dbReference type="GO" id="GO:0006351">
    <property type="term" value="P:DNA-templated transcription"/>
    <property type="evidence" value="ECO:0007669"/>
    <property type="project" value="TreeGrafter"/>
</dbReference>
<dbReference type="SUPFAM" id="SSF53850">
    <property type="entry name" value="Periplasmic binding protein-like II"/>
    <property type="match status" value="1"/>
</dbReference>
<evidence type="ECO:0000259" key="5">
    <source>
        <dbReference type="PROSITE" id="PS50931"/>
    </source>
</evidence>
<dbReference type="PANTHER" id="PTHR30537:SF74">
    <property type="entry name" value="HTH-TYPE TRANSCRIPTIONAL REGULATOR TRPI"/>
    <property type="match status" value="1"/>
</dbReference>
<evidence type="ECO:0000256" key="3">
    <source>
        <dbReference type="ARBA" id="ARBA00023125"/>
    </source>
</evidence>
<proteinExistence type="inferred from homology"/>